<reference evidence="2" key="1">
    <citation type="submission" date="2022-10" db="EMBL/GenBank/DDBJ databases">
        <title>Genome assembly of Pristionchus species.</title>
        <authorList>
            <person name="Yoshida K."/>
            <person name="Sommer R.J."/>
        </authorList>
    </citation>
    <scope>NUCLEOTIDE SEQUENCE [LARGE SCALE GENOMIC DNA]</scope>
    <source>
        <strain evidence="2">RS5460</strain>
    </source>
</reference>
<dbReference type="Proteomes" id="UP001328107">
    <property type="component" value="Unassembled WGS sequence"/>
</dbReference>
<proteinExistence type="predicted"/>
<protein>
    <submittedName>
        <fullName evidence="1">Uncharacterized protein</fullName>
    </submittedName>
</protein>
<dbReference type="AlphaFoldDB" id="A0AAN5C3B0"/>
<comment type="caution">
    <text evidence="1">The sequence shown here is derived from an EMBL/GenBank/DDBJ whole genome shotgun (WGS) entry which is preliminary data.</text>
</comment>
<feature type="non-terminal residue" evidence="1">
    <location>
        <position position="103"/>
    </location>
</feature>
<keyword evidence="2" id="KW-1185">Reference proteome</keyword>
<feature type="non-terminal residue" evidence="1">
    <location>
        <position position="1"/>
    </location>
</feature>
<accession>A0AAN5C3B0</accession>
<evidence type="ECO:0000313" key="1">
    <source>
        <dbReference type="EMBL" id="GMR35538.1"/>
    </source>
</evidence>
<name>A0AAN5C3B0_9BILA</name>
<organism evidence="1 2">
    <name type="scientific">Pristionchus mayeri</name>
    <dbReference type="NCBI Taxonomy" id="1317129"/>
    <lineage>
        <taxon>Eukaryota</taxon>
        <taxon>Metazoa</taxon>
        <taxon>Ecdysozoa</taxon>
        <taxon>Nematoda</taxon>
        <taxon>Chromadorea</taxon>
        <taxon>Rhabditida</taxon>
        <taxon>Rhabditina</taxon>
        <taxon>Diplogasteromorpha</taxon>
        <taxon>Diplogasteroidea</taxon>
        <taxon>Neodiplogasteridae</taxon>
        <taxon>Pristionchus</taxon>
    </lineage>
</organism>
<gene>
    <name evidence="1" type="ORF">PMAYCL1PPCAC_05733</name>
</gene>
<evidence type="ECO:0000313" key="2">
    <source>
        <dbReference type="Proteomes" id="UP001328107"/>
    </source>
</evidence>
<dbReference type="EMBL" id="BTRK01000002">
    <property type="protein sequence ID" value="GMR35538.1"/>
    <property type="molecule type" value="Genomic_DNA"/>
</dbReference>
<sequence>KPPGNVGLMFDVADNKQALFWLRICLTDHHTTFVEERKKLENKEPDTLSETFKNYKSFSMDFDVDTDTDLDGKLGLINEWLGTRVEAVSLQNVYDPRKMAAFA</sequence>